<feature type="compositionally biased region" description="Gly residues" evidence="1">
    <location>
        <begin position="165"/>
        <end position="185"/>
    </location>
</feature>
<evidence type="ECO:0000313" key="2">
    <source>
        <dbReference type="EMBL" id="QHU30354.1"/>
    </source>
</evidence>
<evidence type="ECO:0000256" key="1">
    <source>
        <dbReference type="SAM" id="MobiDB-lite"/>
    </source>
</evidence>
<proteinExistence type="predicted"/>
<feature type="compositionally biased region" description="Basic residues" evidence="1">
    <location>
        <begin position="536"/>
        <end position="586"/>
    </location>
</feature>
<feature type="region of interest" description="Disordered" evidence="1">
    <location>
        <begin position="521"/>
        <end position="586"/>
    </location>
</feature>
<name>A0A6C0LLC4_9ZZZZ</name>
<organism evidence="2">
    <name type="scientific">viral metagenome</name>
    <dbReference type="NCBI Taxonomy" id="1070528"/>
    <lineage>
        <taxon>unclassified sequences</taxon>
        <taxon>metagenomes</taxon>
        <taxon>organismal metagenomes</taxon>
    </lineage>
</organism>
<feature type="compositionally biased region" description="Low complexity" evidence="1">
    <location>
        <begin position="195"/>
        <end position="226"/>
    </location>
</feature>
<dbReference type="EMBL" id="MN740505">
    <property type="protein sequence ID" value="QHU30354.1"/>
    <property type="molecule type" value="Genomic_DNA"/>
</dbReference>
<reference evidence="2" key="1">
    <citation type="journal article" date="2020" name="Nature">
        <title>Giant virus diversity and host interactions through global metagenomics.</title>
        <authorList>
            <person name="Schulz F."/>
            <person name="Roux S."/>
            <person name="Paez-Espino D."/>
            <person name="Jungbluth S."/>
            <person name="Walsh D.A."/>
            <person name="Denef V.J."/>
            <person name="McMahon K.D."/>
            <person name="Konstantinidis K.T."/>
            <person name="Eloe-Fadrosh E.A."/>
            <person name="Kyrpides N.C."/>
            <person name="Woyke T."/>
        </authorList>
    </citation>
    <scope>NUCLEOTIDE SEQUENCE</scope>
    <source>
        <strain evidence="2">GVMAG-M-3300027833-11</strain>
    </source>
</reference>
<protein>
    <submittedName>
        <fullName evidence="2">Uncharacterized protein</fullName>
    </submittedName>
</protein>
<feature type="region of interest" description="Disordered" evidence="1">
    <location>
        <begin position="474"/>
        <end position="503"/>
    </location>
</feature>
<accession>A0A6C0LLC4</accession>
<dbReference type="AlphaFoldDB" id="A0A6C0LLC4"/>
<feature type="compositionally biased region" description="Acidic residues" evidence="1">
    <location>
        <begin position="137"/>
        <end position="152"/>
    </location>
</feature>
<feature type="region of interest" description="Disordered" evidence="1">
    <location>
        <begin position="85"/>
        <end position="249"/>
    </location>
</feature>
<feature type="compositionally biased region" description="Polar residues" evidence="1">
    <location>
        <begin position="525"/>
        <end position="535"/>
    </location>
</feature>
<feature type="compositionally biased region" description="Low complexity" evidence="1">
    <location>
        <begin position="474"/>
        <end position="494"/>
    </location>
</feature>
<sequence>MSVIEVLNEIQHKVQDVLKDTFSEKGPGSITCQVNAKVLKIINNSGLEKAAASASDGDIKKIADMFNHNIKLMSKAADDIKCDMKKGGAKSRSKKGGDNVSPSDFFFVGENKSSKSGGARGGMPRASRRRTTRPPSEEEESEDESGTEEEDGPPQTPQLFPGNGQSTGTGFGNTGTGFGNTGTGFGNTNPNAGQNPFSNTQTPSTNTQQPSTNTQQPSTNTQQPSTDNEGPRSGFDSRAQPYPASRTRLVRRPAAVNAVAPLDQQLVDGAMEAVAALDNYDFMSLMYLTLVTGTLHTTGLIAATIDYTVGTAGWMIGLTPLADVCGIGSNAARRHVAGWLSVGPECQVAQGQWEVLIMGMAVMTSTILIILSARSSRRIASSTRNSSPTKQIMELSMTGVTVVSNQLRGCERGEVSPPIEERSSIMQILISPINGIANLSGRLFRAAGGLFRSNPELLVAEPTNQPQAITSVAAPAPTSAPTSAPTPAPTASTPIGRTTGTTNGVAQNQMSEQELRAARVAHFDNANSPNDSTGGRNKRRTRRRKSKASKKQRKTRRKISKKARKTKKAKKSKKSKKAKKSRKLKK</sequence>